<name>A0A314UKD8_PRUYE</name>
<dbReference type="InterPro" id="IPR024166">
    <property type="entry name" value="rRNA_assembly_KRR1"/>
</dbReference>
<evidence type="ECO:0000313" key="2">
    <source>
        <dbReference type="Proteomes" id="UP000250321"/>
    </source>
</evidence>
<dbReference type="PANTHER" id="PTHR12581">
    <property type="entry name" value="HIV-1 REV BINDING PROTEIN 2, 3"/>
    <property type="match status" value="1"/>
</dbReference>
<accession>A0A314UKD8</accession>
<dbReference type="Proteomes" id="UP000250321">
    <property type="component" value="Unassembled WGS sequence"/>
</dbReference>
<sequence>MNSNLNGEADHQILNNVDNVVVILEEDKITFRSPFPRSHATDVQEAWPAMESALAGFGMTCVLNMDQYLITFVAPKHLNRDVSRNSKILLRLLSVRVPALQALRVLDEAQGDIIYTGFHEWGLCNYYEINMDKYLKRKKFLTAIPEKELGQLTGCEVYVRPMNDVVAAIGPLGGLKIVRKLVTDSIVYKVDPLSFMSKYKLQLQKLNSNNVNCEAEQQDPIPNDVHHYMPMEIENSGSSSDEDYEQVTIIVQEDIISFRSPFPRSQATDVQEAWPAVESALGRFCMTCVLDMDQYFITFFAPKQLSRDASQNSKMLLRLLSARVPARRALRVLDEVPCEVNPGFALIMGSRWINILSGRSFSWLSPKRNLNNSQAVKCMSAQLMNDVVAAIGPVRGLKIVRKLVTDSIVHKVDPLSLMKRYKHQRQICMSLVWLNSNVNGKAKRQDKLKKPVHDPIPNDADHHISMEIKNSGLSLHENSLEVTVFATEDIVSFRYPIRKFQATDVQEAWPAVNSVLRGFGMACALDMNRACITFFAPKPMNLNASRYFREFLLLLSVGAPARQVFEKIDKKLLPRQ</sequence>
<reference evidence="1 2" key="1">
    <citation type="submission" date="2018-02" db="EMBL/GenBank/DDBJ databases">
        <title>Draft genome of wild Prunus yedoensis var. nudiflora.</title>
        <authorList>
            <person name="Baek S."/>
            <person name="Kim J.-H."/>
            <person name="Choi K."/>
            <person name="Kim G.-B."/>
            <person name="Cho A."/>
            <person name="Jang H."/>
            <person name="Shin C.-H."/>
            <person name="Yu H.-J."/>
            <person name="Mun J.-H."/>
        </authorList>
    </citation>
    <scope>NUCLEOTIDE SEQUENCE [LARGE SCALE GENOMIC DNA]</scope>
    <source>
        <strain evidence="2">cv. Jeju island</strain>
        <tissue evidence="1">Leaf</tissue>
    </source>
</reference>
<proteinExistence type="predicted"/>
<evidence type="ECO:0000313" key="1">
    <source>
        <dbReference type="EMBL" id="PQM37987.1"/>
    </source>
</evidence>
<dbReference type="GO" id="GO:0003723">
    <property type="term" value="F:RNA binding"/>
    <property type="evidence" value="ECO:0007669"/>
    <property type="project" value="InterPro"/>
</dbReference>
<protein>
    <submittedName>
        <fullName evidence="1">Uncharacterized protein</fullName>
    </submittedName>
</protein>
<dbReference type="STRING" id="2094558.A0A314UKD8"/>
<dbReference type="InterPro" id="IPR036612">
    <property type="entry name" value="KH_dom_type_1_sf"/>
</dbReference>
<dbReference type="GO" id="GO:0032040">
    <property type="term" value="C:small-subunit processome"/>
    <property type="evidence" value="ECO:0007669"/>
    <property type="project" value="TreeGrafter"/>
</dbReference>
<dbReference type="EMBL" id="PJQY01003375">
    <property type="protein sequence ID" value="PQM37987.1"/>
    <property type="molecule type" value="Genomic_DNA"/>
</dbReference>
<gene>
    <name evidence="1" type="ORF">Pyn_00552</name>
</gene>
<keyword evidence="2" id="KW-1185">Reference proteome</keyword>
<dbReference type="PANTHER" id="PTHR12581:SF0">
    <property type="entry name" value="KRR1 SMALL SUBUNIT PROCESSOME COMPONENT HOMOLOG"/>
    <property type="match status" value="1"/>
</dbReference>
<comment type="caution">
    <text evidence="1">The sequence shown here is derived from an EMBL/GenBank/DDBJ whole genome shotgun (WGS) entry which is preliminary data.</text>
</comment>
<organism evidence="1 2">
    <name type="scientific">Prunus yedoensis var. nudiflora</name>
    <dbReference type="NCBI Taxonomy" id="2094558"/>
    <lineage>
        <taxon>Eukaryota</taxon>
        <taxon>Viridiplantae</taxon>
        <taxon>Streptophyta</taxon>
        <taxon>Embryophyta</taxon>
        <taxon>Tracheophyta</taxon>
        <taxon>Spermatophyta</taxon>
        <taxon>Magnoliopsida</taxon>
        <taxon>eudicotyledons</taxon>
        <taxon>Gunneridae</taxon>
        <taxon>Pentapetalae</taxon>
        <taxon>rosids</taxon>
        <taxon>fabids</taxon>
        <taxon>Rosales</taxon>
        <taxon>Rosaceae</taxon>
        <taxon>Amygdaloideae</taxon>
        <taxon>Amygdaleae</taxon>
        <taxon>Prunus</taxon>
    </lineage>
</organism>
<dbReference type="Gene3D" id="3.30.1370.10">
    <property type="entry name" value="K Homology domain, type 1"/>
    <property type="match status" value="4"/>
</dbReference>
<dbReference type="AlphaFoldDB" id="A0A314UKD8"/>